<dbReference type="InterPro" id="IPR054058">
    <property type="entry name" value="HTH_67"/>
</dbReference>
<dbReference type="EMBL" id="JBHUKR010000002">
    <property type="protein sequence ID" value="MFD2414852.1"/>
    <property type="molecule type" value="Genomic_DNA"/>
</dbReference>
<dbReference type="RefSeq" id="WP_378260109.1">
    <property type="nucleotide sequence ID" value="NZ_JBHUKR010000002.1"/>
</dbReference>
<reference evidence="2" key="1">
    <citation type="journal article" date="2019" name="Int. J. Syst. Evol. Microbiol.">
        <title>The Global Catalogue of Microorganisms (GCM) 10K type strain sequencing project: providing services to taxonomists for standard genome sequencing and annotation.</title>
        <authorList>
            <consortium name="The Broad Institute Genomics Platform"/>
            <consortium name="The Broad Institute Genome Sequencing Center for Infectious Disease"/>
            <person name="Wu L."/>
            <person name="Ma J."/>
        </authorList>
    </citation>
    <scope>NUCLEOTIDE SEQUENCE [LARGE SCALE GENOMIC DNA]</scope>
    <source>
        <strain evidence="2">CGMCC 4.7645</strain>
    </source>
</reference>
<dbReference type="Proteomes" id="UP001597417">
    <property type="component" value="Unassembled WGS sequence"/>
</dbReference>
<gene>
    <name evidence="1" type="ORF">ACFSXZ_00730</name>
</gene>
<sequence>MGFSSPGGPNRPSLPTLRLTGHLGGADISVLGERVRSLAEILREGRKWDRDTWCATEADLRGRAWIDQAGRLTEAGVAEHARIEEATDAAAEQPWRALGADATNRLAELLAPLARDVVRAGLIPGGNPVGLTASARL</sequence>
<name>A0ABW5FKT4_9PSEU</name>
<keyword evidence="2" id="KW-1185">Reference proteome</keyword>
<evidence type="ECO:0000313" key="2">
    <source>
        <dbReference type="Proteomes" id="UP001597417"/>
    </source>
</evidence>
<dbReference type="Pfam" id="PF21863">
    <property type="entry name" value="HTH_67"/>
    <property type="match status" value="1"/>
</dbReference>
<accession>A0ABW5FKT4</accession>
<comment type="caution">
    <text evidence="1">The sequence shown here is derived from an EMBL/GenBank/DDBJ whole genome shotgun (WGS) entry which is preliminary data.</text>
</comment>
<organism evidence="1 2">
    <name type="scientific">Amycolatopsis pigmentata</name>
    <dbReference type="NCBI Taxonomy" id="450801"/>
    <lineage>
        <taxon>Bacteria</taxon>
        <taxon>Bacillati</taxon>
        <taxon>Actinomycetota</taxon>
        <taxon>Actinomycetes</taxon>
        <taxon>Pseudonocardiales</taxon>
        <taxon>Pseudonocardiaceae</taxon>
        <taxon>Amycolatopsis</taxon>
    </lineage>
</organism>
<evidence type="ECO:0000313" key="1">
    <source>
        <dbReference type="EMBL" id="MFD2414852.1"/>
    </source>
</evidence>
<protein>
    <submittedName>
        <fullName evidence="1">Uncharacterized protein</fullName>
    </submittedName>
</protein>
<proteinExistence type="predicted"/>